<sequence>MTLRNKRFSKELAVVAKTNDSNLEGGNGSGIARVEFGSGGGGATFDTEWFGGVDKYGSCRCFWKEREGLEERRRGGGGGGGKNGKRGVGKRSTERRRRNHGVFSREGISLALHPTRMNRQPRKMGLRHDTRAVRVFENGYEIEYLNGYET</sequence>
<protein>
    <submittedName>
        <fullName evidence="2">Uncharacterized protein</fullName>
    </submittedName>
</protein>
<accession>A0ABR2GHT0</accession>
<reference evidence="2 3" key="1">
    <citation type="journal article" date="2024" name="G3 (Bethesda)">
        <title>Genome assembly of Hibiscus sabdariffa L. provides insights into metabolisms of medicinal natural products.</title>
        <authorList>
            <person name="Kim T."/>
        </authorList>
    </citation>
    <scope>NUCLEOTIDE SEQUENCE [LARGE SCALE GENOMIC DNA]</scope>
    <source>
        <strain evidence="2">TK-2024</strain>
        <tissue evidence="2">Old leaves</tissue>
    </source>
</reference>
<comment type="caution">
    <text evidence="2">The sequence shown here is derived from an EMBL/GenBank/DDBJ whole genome shotgun (WGS) entry which is preliminary data.</text>
</comment>
<evidence type="ECO:0000256" key="1">
    <source>
        <dbReference type="SAM" id="MobiDB-lite"/>
    </source>
</evidence>
<name>A0ABR2GHT0_9ROSI</name>
<feature type="compositionally biased region" description="Basic residues" evidence="1">
    <location>
        <begin position="83"/>
        <end position="100"/>
    </location>
</feature>
<dbReference type="Proteomes" id="UP001472677">
    <property type="component" value="Unassembled WGS sequence"/>
</dbReference>
<feature type="region of interest" description="Disordered" evidence="1">
    <location>
        <begin position="70"/>
        <end position="102"/>
    </location>
</feature>
<evidence type="ECO:0000313" key="3">
    <source>
        <dbReference type="Proteomes" id="UP001472677"/>
    </source>
</evidence>
<proteinExistence type="predicted"/>
<gene>
    <name evidence="2" type="ORF">V6N12_051935</name>
</gene>
<keyword evidence="3" id="KW-1185">Reference proteome</keyword>
<evidence type="ECO:0000313" key="2">
    <source>
        <dbReference type="EMBL" id="KAK8602117.1"/>
    </source>
</evidence>
<dbReference type="EMBL" id="JBBPBM010000001">
    <property type="protein sequence ID" value="KAK8602117.1"/>
    <property type="molecule type" value="Genomic_DNA"/>
</dbReference>
<organism evidence="2 3">
    <name type="scientific">Hibiscus sabdariffa</name>
    <name type="common">roselle</name>
    <dbReference type="NCBI Taxonomy" id="183260"/>
    <lineage>
        <taxon>Eukaryota</taxon>
        <taxon>Viridiplantae</taxon>
        <taxon>Streptophyta</taxon>
        <taxon>Embryophyta</taxon>
        <taxon>Tracheophyta</taxon>
        <taxon>Spermatophyta</taxon>
        <taxon>Magnoliopsida</taxon>
        <taxon>eudicotyledons</taxon>
        <taxon>Gunneridae</taxon>
        <taxon>Pentapetalae</taxon>
        <taxon>rosids</taxon>
        <taxon>malvids</taxon>
        <taxon>Malvales</taxon>
        <taxon>Malvaceae</taxon>
        <taxon>Malvoideae</taxon>
        <taxon>Hibiscus</taxon>
    </lineage>
</organism>